<dbReference type="CDD" id="cd02440">
    <property type="entry name" value="AdoMet_MTases"/>
    <property type="match status" value="1"/>
</dbReference>
<keyword evidence="4" id="KW-0949">S-adenosyl-L-methionine</keyword>
<dbReference type="EMBL" id="CAWVOK010000026">
    <property type="protein sequence ID" value="CAK8163301.1"/>
    <property type="molecule type" value="Genomic_DNA"/>
</dbReference>
<dbReference type="PANTHER" id="PTHR43464:SF19">
    <property type="entry name" value="UBIQUINONE BIOSYNTHESIS O-METHYLTRANSFERASE, MITOCHONDRIAL"/>
    <property type="match status" value="1"/>
</dbReference>
<dbReference type="InterPro" id="IPR013216">
    <property type="entry name" value="Methyltransf_11"/>
</dbReference>
<evidence type="ECO:0000313" key="7">
    <source>
        <dbReference type="Proteomes" id="UP001314181"/>
    </source>
</evidence>
<evidence type="ECO:0000256" key="3">
    <source>
        <dbReference type="ARBA" id="ARBA00022688"/>
    </source>
</evidence>
<keyword evidence="3" id="KW-0831">Ubiquinone biosynthesis</keyword>
<dbReference type="PANTHER" id="PTHR43464">
    <property type="entry name" value="METHYLTRANSFERASE"/>
    <property type="match status" value="1"/>
</dbReference>
<keyword evidence="6" id="KW-0830">Ubiquinone</keyword>
<dbReference type="GO" id="GO:0032259">
    <property type="term" value="P:methylation"/>
    <property type="evidence" value="ECO:0007669"/>
    <property type="project" value="UniProtKB-KW"/>
</dbReference>
<keyword evidence="1 6" id="KW-0489">Methyltransferase</keyword>
<dbReference type="NCBIfam" id="TIGR01983">
    <property type="entry name" value="UbiG"/>
    <property type="match status" value="1"/>
</dbReference>
<dbReference type="Gene3D" id="3.40.50.150">
    <property type="entry name" value="Vaccinia Virus protein VP39"/>
    <property type="match status" value="1"/>
</dbReference>
<evidence type="ECO:0000313" key="6">
    <source>
        <dbReference type="EMBL" id="CAK8163301.1"/>
    </source>
</evidence>
<dbReference type="GO" id="GO:0061542">
    <property type="term" value="F:3-demethylubiquinol 3-O-methyltransferase activity"/>
    <property type="evidence" value="ECO:0007669"/>
    <property type="project" value="UniProtKB-EC"/>
</dbReference>
<evidence type="ECO:0000259" key="5">
    <source>
        <dbReference type="Pfam" id="PF08241"/>
    </source>
</evidence>
<dbReference type="SUPFAM" id="SSF53335">
    <property type="entry name" value="S-adenosyl-L-methionine-dependent methyltransferases"/>
    <property type="match status" value="1"/>
</dbReference>
<dbReference type="RefSeq" id="WP_338364387.1">
    <property type="nucleotide sequence ID" value="NZ_CAWVOK010000026.1"/>
</dbReference>
<dbReference type="Pfam" id="PF08241">
    <property type="entry name" value="Methyltransf_11"/>
    <property type="match status" value="1"/>
</dbReference>
<gene>
    <name evidence="6" type="primary">ubiG</name>
    <name evidence="6" type="ORF">CAXC1_330061</name>
</gene>
<reference evidence="6 7" key="1">
    <citation type="submission" date="2024-01" db="EMBL/GenBank/DDBJ databases">
        <authorList>
            <person name="Kunselman E."/>
        </authorList>
    </citation>
    <scope>NUCLEOTIDE SEQUENCE [LARGE SCALE GENOMIC DNA]</scope>
    <source>
        <strain evidence="6">2 abalone samples</strain>
    </source>
</reference>
<comment type="caution">
    <text evidence="6">The sequence shown here is derived from an EMBL/GenBank/DDBJ whole genome shotgun (WGS) entry which is preliminary data.</text>
</comment>
<dbReference type="InterPro" id="IPR010233">
    <property type="entry name" value="UbiG_MeTrfase"/>
</dbReference>
<dbReference type="EC" id="2.1.1.64" evidence="6"/>
<dbReference type="GO" id="GO:0102208">
    <property type="term" value="F:2-polyprenyl-6-hydroxyphenol methylase activity"/>
    <property type="evidence" value="ECO:0007669"/>
    <property type="project" value="UniProtKB-EC"/>
</dbReference>
<evidence type="ECO:0000256" key="4">
    <source>
        <dbReference type="ARBA" id="ARBA00022691"/>
    </source>
</evidence>
<evidence type="ECO:0000256" key="1">
    <source>
        <dbReference type="ARBA" id="ARBA00022603"/>
    </source>
</evidence>
<proteinExistence type="predicted"/>
<evidence type="ECO:0000256" key="2">
    <source>
        <dbReference type="ARBA" id="ARBA00022679"/>
    </source>
</evidence>
<protein>
    <submittedName>
        <fullName evidence="6">Ubiquinone biosynthesis O-methyltransferase</fullName>
        <ecNumber evidence="6">2.1.1.222</ecNumber>
        <ecNumber evidence="6">2.1.1.64</ecNumber>
    </submittedName>
</protein>
<sequence length="235" mass="26587">MFHGNKYNNFLWNADDWSPNGKASMLHKMNYVRFNYIRSCVDKFCSKNYIKNAMIADIGCGGGLLAESLARYSKFVFGIDASSMCIDVAKNRAKKKGLFINYQVDKVADFARNRSGLFDIVTVMEAIEHVEDQMSFVKDCSSLLKTDGIIFFSTISKSLKSMLLTVVFAEYIAKMVPIGMHSWDLFLKPQELRNMLNAHGANIVSSTGLQFNPLSCRWNLSSKMDVNYILTAMKN</sequence>
<dbReference type="Proteomes" id="UP001314181">
    <property type="component" value="Unassembled WGS sequence"/>
</dbReference>
<keyword evidence="7" id="KW-1185">Reference proteome</keyword>
<keyword evidence="2 6" id="KW-0808">Transferase</keyword>
<feature type="domain" description="Methyltransferase type 11" evidence="5">
    <location>
        <begin position="57"/>
        <end position="152"/>
    </location>
</feature>
<dbReference type="InterPro" id="IPR029063">
    <property type="entry name" value="SAM-dependent_MTases_sf"/>
</dbReference>
<name>A0ABM9N8N8_9RICK</name>
<organism evidence="6 7">
    <name type="scientific">Candidatus Xenohaliotis californiensis</name>
    <dbReference type="NCBI Taxonomy" id="84677"/>
    <lineage>
        <taxon>Bacteria</taxon>
        <taxon>Pseudomonadati</taxon>
        <taxon>Pseudomonadota</taxon>
        <taxon>Alphaproteobacteria</taxon>
        <taxon>Rickettsiales</taxon>
        <taxon>Anaplasmataceae</taxon>
        <taxon>Candidatus Xenohaliotis</taxon>
    </lineage>
</organism>
<dbReference type="EC" id="2.1.1.222" evidence="6"/>
<accession>A0ABM9N8N8</accession>